<dbReference type="Pfam" id="PF12951">
    <property type="entry name" value="PATR"/>
    <property type="match status" value="9"/>
</dbReference>
<feature type="transmembrane region" description="Helical" evidence="2">
    <location>
        <begin position="2016"/>
        <end position="2039"/>
    </location>
</feature>
<accession>A0A975J021</accession>
<dbReference type="InterPro" id="IPR011050">
    <property type="entry name" value="Pectin_lyase_fold/virulence"/>
</dbReference>
<feature type="signal peptide" evidence="3">
    <location>
        <begin position="1"/>
        <end position="25"/>
    </location>
</feature>
<dbReference type="Proteomes" id="UP000676169">
    <property type="component" value="Chromosome"/>
</dbReference>
<dbReference type="SUPFAM" id="SSF51126">
    <property type="entry name" value="Pectin lyase-like"/>
    <property type="match status" value="2"/>
</dbReference>
<keyword evidence="2" id="KW-0472">Membrane</keyword>
<keyword evidence="1 3" id="KW-0732">Signal</keyword>
<keyword evidence="5" id="KW-1185">Reference proteome</keyword>
<proteinExistence type="predicted"/>
<reference evidence="4" key="1">
    <citation type="submission" date="2021-04" db="EMBL/GenBank/DDBJ databases">
        <title>Luteolibacter sp. 32A isolated from the skin of an Anderson's salamander (Ambystoma andersonii).</title>
        <authorList>
            <person name="Spergser J."/>
            <person name="Busse H.-J."/>
        </authorList>
    </citation>
    <scope>NUCLEOTIDE SEQUENCE</scope>
    <source>
        <strain evidence="4">32A</strain>
    </source>
</reference>
<dbReference type="EMBL" id="CP073100">
    <property type="protein sequence ID" value="QUE51345.1"/>
    <property type="molecule type" value="Genomic_DNA"/>
</dbReference>
<evidence type="ECO:0000256" key="2">
    <source>
        <dbReference type="SAM" id="Phobius"/>
    </source>
</evidence>
<keyword evidence="2" id="KW-0812">Transmembrane</keyword>
<sequence length="2045" mass="198621">MKPRFSRFLPAVLGSYIALTLGGHAAIQWWDTNGATTGSGNADGTWDGSTANWTTDASGASAAGAWVAGNTAEFAAGTDFTGTRIVTVSGTQSLAGIIVDSEVTNLTLTGGTLDFGASQGSINTSAWGTTTGKTFTINSVIAGSAGLTIASNGDLSASGGGNSSVTKLGGTNTFTGNVTITSGLVAYSSDAAFGNAANAIILNGGGLLDTTSGTGPTLTRAIQVQAGGGTIRLYGSTTTTFSGAITGSGNLNRTDGGTLNLTGSLSGYAGTYDNQGGTTVVNGTDAAGGNWKVSGGVMRIGANGINSAGSLTLNGGTLSSNAASGAGDRTLGNAVTVGGNVTLGDATNTGVLTFTGGVDLGAAARTLTTSSLVTISGAVSNGTLVKAGASTLTLTGTNTAAATVNAGTLVLDYGTNDTSKLGDASVLTLGGGTLSLANGSHGEVVGSTVLSASTASTITRPSGAATLSLGAITRNTGASLNLGSGGIASTSTATTASGAFGSWLTLGGNSLVTKDGGNNLIGVTYTDTAVAGTIADAAANHVRLTGASGTVSLGSTVTNAATVTQTATGAVTLDTTGKTLRLSGQGSVLAATGGGALTFGTAVNAGVLTAGGTDNTAGVLDFNTRGASISVNSTITNNGTGVVSLTKFGSNDLTLSGTNSYSGGTTLSGGVLRVRNNLALGTGALAVDANATLASASGGPFVNLGNAVGIASGTTLSVDSGFGPLILSGAITGTGGALTTTSSGVTTLAGTNTYTGVTTIGTGNQNIYSGIQIGYFGTTGSVGTGAVNFGGYGNNLIYTRTNAATMSNAITGAGNVVVKSGTLTLSGGSANTYSGDTVVQGGTLQLSVSNSQNIGSSRLLVYSGGTVTNTTTHVFGVGTSTNIQLLGGTFSAGNAEFYAGNLDLAGGTISGVNEFRNSGSRTINVIPSATASTIDLRYSINGTGTNTTTFLVNDGPVANDLVISKNIVSGTSVVKSGLGTLRSTTSTAHGYTGSTVLNAGSFILDYSASSLTSNMLNSGSAPTFAGGNLTIVGKASTANTQTLGATTLNAGGSSITLTPGSSGSVGLTLGTVTRNTGATLGLSLAAGSTLTASPTLTNGLLPYATVNGNDFATVSGGTISAYSGYINDDYSGTGTINTNVTAASPTPASFTVNSLSFRTAQANTLTLTGTNTAAALLVGSAVGGNATQITGGTLTAATAGGELVIHQNNTTAGGELTIASTIANNTSASSLTKAGAGTLILTGTNTYSGTTYLNGGLARFSTSANLGTGAITMGGGGLQWATGSTVDITSGRTVTIGAGGGTFDTNGNNVTLATAFGSGSSGTFVKNGTGTLTLSANNTNFTGSVVVNGGKLVGSINGSGGFGSTAGQSFIVNTGGTLEISSSANHSTANTRNFYVNGGTLQNTSGAALRMGNIWLNGGTLNTQNGASGSYTAMYLGTLQNNTQGANATVFVEGTTASQITTTGSSSNGIQLGPNVLFQVADVTGNANVDLTVSVALLNQSADQGSAAGALTKRGAGTMNITTQASYTGGTYVEQGVLNLTGGGGQFGTIRGIATVNTGAVLRLSTGDATGYDGTTRLSAINLLGGNLDVNTTSNQTLGSAVINMTGATITGIAGSNIDFFAGASGLNSFASSTTSVISGVTLAALRQGNTTFNVEQGTTASGIDLDIQSVIKPSASGDAVGGVLTKAGAGTVAFSGNNTFARDVNIAAGTLMVGNGGTSGTLGTGNVVNNATLTFNRSDSHTIANNISGTGVVRKIAAGTTILTGTNTYAGTTTITSGTLQIGSGSTTGSLGTGAVANNATLAFNRSNAMTVSNAIGGTGAVTHIGSGTTTLTGVNNYSGTTTVSSGTLRFNGNSSGATGAVSVASGATLGGTGSIGGAVSVTGTLAPGASVESFSTGAVAFNTGSTFAVELDSSVAVSSGADLLVANGNLDLSGVVTLTLTDLATLAPAAPFADGTVFSIVNYTGTWNGGYFTFSGDTLTEGEQFQALNNNWVINYQNATPGQNFTGDYVGGQFVTLTVVPEPGVALLGGLGVLLMFRRRRVA</sequence>
<gene>
    <name evidence="4" type="ORF">KBB96_00240</name>
</gene>
<evidence type="ECO:0000313" key="5">
    <source>
        <dbReference type="Proteomes" id="UP000676169"/>
    </source>
</evidence>
<dbReference type="KEGG" id="lamb:KBB96_00240"/>
<dbReference type="Gene3D" id="2.160.20.20">
    <property type="match status" value="1"/>
</dbReference>
<organism evidence="4 5">
    <name type="scientific">Luteolibacter ambystomatis</name>
    <dbReference type="NCBI Taxonomy" id="2824561"/>
    <lineage>
        <taxon>Bacteria</taxon>
        <taxon>Pseudomonadati</taxon>
        <taxon>Verrucomicrobiota</taxon>
        <taxon>Verrucomicrobiia</taxon>
        <taxon>Verrucomicrobiales</taxon>
        <taxon>Verrucomicrobiaceae</taxon>
        <taxon>Luteolibacter</taxon>
    </lineage>
</organism>
<name>A0A975J021_9BACT</name>
<evidence type="ECO:0000256" key="3">
    <source>
        <dbReference type="SAM" id="SignalP"/>
    </source>
</evidence>
<dbReference type="InterPro" id="IPR012332">
    <property type="entry name" value="Autotransporter_pectin_lyase_C"/>
</dbReference>
<evidence type="ECO:0000256" key="1">
    <source>
        <dbReference type="ARBA" id="ARBA00022729"/>
    </source>
</evidence>
<evidence type="ECO:0000313" key="4">
    <source>
        <dbReference type="EMBL" id="QUE51345.1"/>
    </source>
</evidence>
<dbReference type="RefSeq" id="WP_211631484.1">
    <property type="nucleotide sequence ID" value="NZ_CP073100.1"/>
</dbReference>
<dbReference type="NCBIfam" id="TIGR02601">
    <property type="entry name" value="autotrns_rpt"/>
    <property type="match status" value="8"/>
</dbReference>
<keyword evidence="2" id="KW-1133">Transmembrane helix</keyword>
<protein>
    <submittedName>
        <fullName evidence="4">Autotransporter-associated beta strand repeat-containing protein</fullName>
    </submittedName>
</protein>
<feature type="chain" id="PRO_5037677877" evidence="3">
    <location>
        <begin position="26"/>
        <end position="2045"/>
    </location>
</feature>
<dbReference type="InterPro" id="IPR013425">
    <property type="entry name" value="Autotrns_rpt"/>
</dbReference>